<evidence type="ECO:0000256" key="9">
    <source>
        <dbReference type="ARBA" id="ARBA00023033"/>
    </source>
</evidence>
<dbReference type="GO" id="GO:0018580">
    <property type="term" value="F:nitronate monooxygenase activity"/>
    <property type="evidence" value="ECO:0007669"/>
    <property type="project" value="InterPro"/>
</dbReference>
<reference evidence="12 13" key="1">
    <citation type="submission" date="2016-10" db="EMBL/GenBank/DDBJ databases">
        <authorList>
            <person name="de Groot N.N."/>
        </authorList>
    </citation>
    <scope>NUCLEOTIDE SEQUENCE [LARGE SCALE GENOMIC DNA]</scope>
    <source>
        <strain evidence="12 13">CGMCC 1.3702</strain>
    </source>
</reference>
<keyword evidence="8" id="KW-0560">Oxidoreductase</keyword>
<name>A0A1I0X6R1_9BACI</name>
<keyword evidence="5" id="KW-0216">Detoxification</keyword>
<keyword evidence="9 12" id="KW-0503">Monooxygenase</keyword>
<evidence type="ECO:0000313" key="13">
    <source>
        <dbReference type="Proteomes" id="UP000198642"/>
    </source>
</evidence>
<dbReference type="PANTHER" id="PTHR42747:SF3">
    <property type="entry name" value="NITRONATE MONOOXYGENASE-RELATED"/>
    <property type="match status" value="1"/>
</dbReference>
<dbReference type="OrthoDB" id="9778912at2"/>
<evidence type="ECO:0000256" key="6">
    <source>
        <dbReference type="ARBA" id="ARBA00022630"/>
    </source>
</evidence>
<dbReference type="STRING" id="237679.SAMN04488072_104206"/>
<keyword evidence="7" id="KW-0288">FMN</keyword>
<accession>A0A1I0X6R1</accession>
<comment type="catalytic activity">
    <reaction evidence="11">
        <text>3 propionate 3-nitronate + 3 O2 + H2O = 3 3-oxopropanoate + 2 nitrate + nitrite + H2O2 + 3 H(+)</text>
        <dbReference type="Rhea" id="RHEA:57332"/>
        <dbReference type="ChEBI" id="CHEBI:15377"/>
        <dbReference type="ChEBI" id="CHEBI:15378"/>
        <dbReference type="ChEBI" id="CHEBI:15379"/>
        <dbReference type="ChEBI" id="CHEBI:16240"/>
        <dbReference type="ChEBI" id="CHEBI:16301"/>
        <dbReference type="ChEBI" id="CHEBI:17632"/>
        <dbReference type="ChEBI" id="CHEBI:33190"/>
        <dbReference type="ChEBI" id="CHEBI:136067"/>
    </reaction>
</comment>
<comment type="cofactor">
    <cofactor evidence="1">
        <name>FMN</name>
        <dbReference type="ChEBI" id="CHEBI:58210"/>
    </cofactor>
</comment>
<dbReference type="Proteomes" id="UP000198642">
    <property type="component" value="Unassembled WGS sequence"/>
</dbReference>
<gene>
    <name evidence="12" type="ORF">SAMN04488072_104206</name>
</gene>
<evidence type="ECO:0000313" key="12">
    <source>
        <dbReference type="EMBL" id="SFA96685.1"/>
    </source>
</evidence>
<evidence type="ECO:0000256" key="3">
    <source>
        <dbReference type="ARBA" id="ARBA00009881"/>
    </source>
</evidence>
<comment type="function">
    <text evidence="2">Nitronate monooxygenase that uses molecular oxygen to catalyze the oxidative denitrification of alkyl nitronates. Acts on propionate 3-nitronate (P3N), the presumed physiological substrate. Probably functions in the detoxification of P3N, a metabolic poison produced by plants and fungi as a defense mechanism.</text>
</comment>
<dbReference type="InterPro" id="IPR004136">
    <property type="entry name" value="NMO"/>
</dbReference>
<organism evidence="12 13">
    <name type="scientific">Lentibacillus halodurans</name>
    <dbReference type="NCBI Taxonomy" id="237679"/>
    <lineage>
        <taxon>Bacteria</taxon>
        <taxon>Bacillati</taxon>
        <taxon>Bacillota</taxon>
        <taxon>Bacilli</taxon>
        <taxon>Bacillales</taxon>
        <taxon>Bacillaceae</taxon>
        <taxon>Lentibacillus</taxon>
    </lineage>
</organism>
<keyword evidence="6" id="KW-0285">Flavoprotein</keyword>
<dbReference type="RefSeq" id="WP_090235528.1">
    <property type="nucleotide sequence ID" value="NZ_FOJW01000004.1"/>
</dbReference>
<evidence type="ECO:0000256" key="11">
    <source>
        <dbReference type="ARBA" id="ARBA00049401"/>
    </source>
</evidence>
<evidence type="ECO:0000256" key="1">
    <source>
        <dbReference type="ARBA" id="ARBA00001917"/>
    </source>
</evidence>
<dbReference type="Gene3D" id="3.20.20.70">
    <property type="entry name" value="Aldolase class I"/>
    <property type="match status" value="1"/>
</dbReference>
<evidence type="ECO:0000256" key="10">
    <source>
        <dbReference type="ARBA" id="ARBA00031155"/>
    </source>
</evidence>
<dbReference type="EMBL" id="FOJW01000004">
    <property type="protein sequence ID" value="SFA96685.1"/>
    <property type="molecule type" value="Genomic_DNA"/>
</dbReference>
<sequence length="349" mass="37442">MNVLMNKLGVDIPIIQAGMAGGITTPEMVAAVSESGALGTIGAGYMSDAVLKKDIHEIKQLTDKPFAVNLFAMNLEAFSDCIGPMQQMLDQFRDELGMEHGERSVKVHDYLQEKINVILEENISIVSTAFGVLSSVLIERLKKNDVTLIGMATNLEEAKQLEDAGYDAVIAQGIEAGGHRGTFNVEKFPNGCDTGLHVLAQELLAHVGLPVIAAGGIHNKSQMDALLALGVSAVQLGTRFLMAEEAGTNAAYRRALIKASTQDTVITKAFSGRPARAIRNRFVEEVEASGIAPLPFPVQNQMTKDIRFAGKEYAMPNMQSLWAGQGVGSIEEEESAAAIVRSLMGEDQV</sequence>
<evidence type="ECO:0000256" key="5">
    <source>
        <dbReference type="ARBA" id="ARBA00022575"/>
    </source>
</evidence>
<dbReference type="InterPro" id="IPR013785">
    <property type="entry name" value="Aldolase_TIM"/>
</dbReference>
<keyword evidence="13" id="KW-1185">Reference proteome</keyword>
<evidence type="ECO:0000256" key="4">
    <source>
        <dbReference type="ARBA" id="ARBA00013457"/>
    </source>
</evidence>
<evidence type="ECO:0000256" key="7">
    <source>
        <dbReference type="ARBA" id="ARBA00022643"/>
    </source>
</evidence>
<dbReference type="Pfam" id="PF03060">
    <property type="entry name" value="NMO"/>
    <property type="match status" value="1"/>
</dbReference>
<dbReference type="PANTHER" id="PTHR42747">
    <property type="entry name" value="NITRONATE MONOOXYGENASE-RELATED"/>
    <property type="match status" value="1"/>
</dbReference>
<proteinExistence type="inferred from homology"/>
<dbReference type="CDD" id="cd04730">
    <property type="entry name" value="NPD_like"/>
    <property type="match status" value="1"/>
</dbReference>
<dbReference type="AlphaFoldDB" id="A0A1I0X6R1"/>
<dbReference type="GO" id="GO:0009636">
    <property type="term" value="P:response to toxic substance"/>
    <property type="evidence" value="ECO:0007669"/>
    <property type="project" value="UniProtKB-KW"/>
</dbReference>
<evidence type="ECO:0000256" key="8">
    <source>
        <dbReference type="ARBA" id="ARBA00023002"/>
    </source>
</evidence>
<dbReference type="SUPFAM" id="SSF51412">
    <property type="entry name" value="Inosine monophosphate dehydrogenase (IMPDH)"/>
    <property type="match status" value="1"/>
</dbReference>
<evidence type="ECO:0000256" key="2">
    <source>
        <dbReference type="ARBA" id="ARBA00003535"/>
    </source>
</evidence>
<protein>
    <recommendedName>
        <fullName evidence="4">Probable nitronate monooxygenase</fullName>
    </recommendedName>
    <alternativeName>
        <fullName evidence="10">Propionate 3-nitronate monooxygenase</fullName>
    </alternativeName>
</protein>
<comment type="similarity">
    <text evidence="3">Belongs to the nitronate monooxygenase family. NMO class I subfamily.</text>
</comment>